<keyword evidence="4 7" id="KW-0812">Transmembrane</keyword>
<sequence>MVRPGMRVAAFAVWVAAVVAAAVLLPDIGVLRAWIEAAGPAAPAVFVAVYTAAVLGFVPRPLLSAAAGVLFVPVLGVAAALAGGVASALVQFAIARFVARDAVRSRIPERAAARLDQVIGARGVLAVVQLRLLPVIPFAVVNYGLGVTALRTRWFVLGTALGSLPATTALVLVGDAAADPWSPAFIASTAGLLLLTVAAQAAAIVSRRRHPSAVPAAGGAAPDRRPTGARPRRPAAPGTTSGEGAALR</sequence>
<organism evidence="10 11">
    <name type="scientific">Nocardiopsis mangrovi</name>
    <dbReference type="NCBI Taxonomy" id="1179818"/>
    <lineage>
        <taxon>Bacteria</taxon>
        <taxon>Bacillati</taxon>
        <taxon>Actinomycetota</taxon>
        <taxon>Actinomycetes</taxon>
        <taxon>Streptosporangiales</taxon>
        <taxon>Nocardiopsidaceae</taxon>
        <taxon>Nocardiopsis</taxon>
    </lineage>
</organism>
<evidence type="ECO:0000256" key="3">
    <source>
        <dbReference type="ARBA" id="ARBA00022475"/>
    </source>
</evidence>
<evidence type="ECO:0000313" key="11">
    <source>
        <dbReference type="Proteomes" id="UP001595923"/>
    </source>
</evidence>
<feature type="transmembrane region" description="Helical" evidence="7">
    <location>
        <begin position="70"/>
        <end position="99"/>
    </location>
</feature>
<evidence type="ECO:0000256" key="6">
    <source>
        <dbReference type="ARBA" id="ARBA00023136"/>
    </source>
</evidence>
<reference evidence="11" key="1">
    <citation type="journal article" date="2019" name="Int. J. Syst. Evol. Microbiol.">
        <title>The Global Catalogue of Microorganisms (GCM) 10K type strain sequencing project: providing services to taxonomists for standard genome sequencing and annotation.</title>
        <authorList>
            <consortium name="The Broad Institute Genomics Platform"/>
            <consortium name="The Broad Institute Genome Sequencing Center for Infectious Disease"/>
            <person name="Wu L."/>
            <person name="Ma J."/>
        </authorList>
    </citation>
    <scope>NUCLEOTIDE SEQUENCE [LARGE SCALE GENOMIC DNA]</scope>
    <source>
        <strain evidence="11">XZYJ18</strain>
    </source>
</reference>
<feature type="transmembrane region" description="Helical" evidence="7">
    <location>
        <begin position="119"/>
        <end position="142"/>
    </location>
</feature>
<keyword evidence="11" id="KW-1185">Reference proteome</keyword>
<keyword evidence="3 7" id="KW-1003">Cell membrane</keyword>
<evidence type="ECO:0000256" key="7">
    <source>
        <dbReference type="RuleBase" id="RU366058"/>
    </source>
</evidence>
<protein>
    <recommendedName>
        <fullName evidence="7">TVP38/TMEM64 family membrane protein</fullName>
    </recommendedName>
</protein>
<dbReference type="Pfam" id="PF09335">
    <property type="entry name" value="VTT_dom"/>
    <property type="match status" value="1"/>
</dbReference>
<keyword evidence="5 7" id="KW-1133">Transmembrane helix</keyword>
<dbReference type="Proteomes" id="UP001595923">
    <property type="component" value="Unassembled WGS sequence"/>
</dbReference>
<accession>A0ABV9E5Z1</accession>
<feature type="transmembrane region" description="Helical" evidence="7">
    <location>
        <begin position="185"/>
        <end position="205"/>
    </location>
</feature>
<evidence type="ECO:0000256" key="4">
    <source>
        <dbReference type="ARBA" id="ARBA00022692"/>
    </source>
</evidence>
<evidence type="ECO:0000313" key="10">
    <source>
        <dbReference type="EMBL" id="MFC4565731.1"/>
    </source>
</evidence>
<name>A0ABV9E5Z1_9ACTN</name>
<evidence type="ECO:0000256" key="1">
    <source>
        <dbReference type="ARBA" id="ARBA00004651"/>
    </source>
</evidence>
<evidence type="ECO:0000256" key="8">
    <source>
        <dbReference type="SAM" id="MobiDB-lite"/>
    </source>
</evidence>
<feature type="domain" description="VTT" evidence="9">
    <location>
        <begin position="58"/>
        <end position="175"/>
    </location>
</feature>
<evidence type="ECO:0000256" key="5">
    <source>
        <dbReference type="ARBA" id="ARBA00022989"/>
    </source>
</evidence>
<gene>
    <name evidence="10" type="ORF">ACFO4E_28055</name>
</gene>
<feature type="transmembrane region" description="Helical" evidence="7">
    <location>
        <begin position="37"/>
        <end position="58"/>
    </location>
</feature>
<keyword evidence="6 7" id="KW-0472">Membrane</keyword>
<dbReference type="PANTHER" id="PTHR12677">
    <property type="entry name" value="GOLGI APPARATUS MEMBRANE PROTEIN TVP38-RELATED"/>
    <property type="match status" value="1"/>
</dbReference>
<dbReference type="InterPro" id="IPR015414">
    <property type="entry name" value="TMEM64"/>
</dbReference>
<feature type="region of interest" description="Disordered" evidence="8">
    <location>
        <begin position="213"/>
        <end position="248"/>
    </location>
</feature>
<dbReference type="EMBL" id="JBHSFQ010000046">
    <property type="protein sequence ID" value="MFC4565731.1"/>
    <property type="molecule type" value="Genomic_DNA"/>
</dbReference>
<dbReference type="RefSeq" id="WP_378580035.1">
    <property type="nucleotide sequence ID" value="NZ_JBHSFQ010000046.1"/>
</dbReference>
<evidence type="ECO:0000256" key="2">
    <source>
        <dbReference type="ARBA" id="ARBA00008640"/>
    </source>
</evidence>
<feature type="transmembrane region" description="Helical" evidence="7">
    <location>
        <begin position="154"/>
        <end position="173"/>
    </location>
</feature>
<comment type="subcellular location">
    <subcellularLocation>
        <location evidence="1 7">Cell membrane</location>
        <topology evidence="1 7">Multi-pass membrane protein</topology>
    </subcellularLocation>
</comment>
<comment type="caution">
    <text evidence="10">The sequence shown here is derived from an EMBL/GenBank/DDBJ whole genome shotgun (WGS) entry which is preliminary data.</text>
</comment>
<evidence type="ECO:0000259" key="9">
    <source>
        <dbReference type="Pfam" id="PF09335"/>
    </source>
</evidence>
<dbReference type="PANTHER" id="PTHR12677:SF59">
    <property type="entry name" value="GOLGI APPARATUS MEMBRANE PROTEIN TVP38-RELATED"/>
    <property type="match status" value="1"/>
</dbReference>
<dbReference type="InterPro" id="IPR032816">
    <property type="entry name" value="VTT_dom"/>
</dbReference>
<comment type="similarity">
    <text evidence="2 7">Belongs to the TVP38/TMEM64 family.</text>
</comment>
<proteinExistence type="inferred from homology"/>